<gene>
    <name evidence="6" type="ORF">SAMN05444320_105204</name>
</gene>
<accession>A0A1M5EZ56</accession>
<evidence type="ECO:0000256" key="4">
    <source>
        <dbReference type="PIRSR" id="PIRSR005739-1"/>
    </source>
</evidence>
<sequence length="351" mass="37591">MTAGTGARDEARQKVRDWLTGSTATHVLGAVTRMNLADAIGDGEADVDDLAKKYDIPVDRFSRFLGALLELGVCEQRASGGVALTELGSLLRPGQPDSLHDLVVLMSDEITQRSFAGLETCVRTGRASFEEAFGTSIFAYLAQKPELSTVYNAAMGALSAEVAEAVAEHYDFGPFATVTDVGGGNGTLLNAILRRNPHLDGILFDSAEGAAQSAETMRAAGLAERCAVVTGDFFRSIPDGADLYLLKSILHDWTDERATAILRRCREAMSARSRLLVIEKVLPDTTGRGVARDAGLADLTMMVIYSGRERRRAEFEWLCARAGLSVTNVVPLHRDGFAVIEAVPTGPAEAV</sequence>
<name>A0A1M5EZ56_STRHI</name>
<dbReference type="Proteomes" id="UP000184501">
    <property type="component" value="Unassembled WGS sequence"/>
</dbReference>
<dbReference type="GO" id="GO:0032259">
    <property type="term" value="P:methylation"/>
    <property type="evidence" value="ECO:0007669"/>
    <property type="project" value="UniProtKB-KW"/>
</dbReference>
<dbReference type="PANTHER" id="PTHR43712">
    <property type="entry name" value="PUTATIVE (AFU_ORTHOLOGUE AFUA_4G14580)-RELATED"/>
    <property type="match status" value="1"/>
</dbReference>
<protein>
    <submittedName>
        <fullName evidence="6">O-methyltransferase</fullName>
    </submittedName>
</protein>
<dbReference type="PIRSF" id="PIRSF005739">
    <property type="entry name" value="O-mtase"/>
    <property type="match status" value="1"/>
</dbReference>
<dbReference type="PROSITE" id="PS51683">
    <property type="entry name" value="SAM_OMT_II"/>
    <property type="match status" value="1"/>
</dbReference>
<dbReference type="OrthoDB" id="3804952at2"/>
<keyword evidence="3" id="KW-0949">S-adenosyl-L-methionine</keyword>
<evidence type="ECO:0000256" key="3">
    <source>
        <dbReference type="ARBA" id="ARBA00022691"/>
    </source>
</evidence>
<keyword evidence="7" id="KW-1185">Reference proteome</keyword>
<feature type="active site" description="Proton acceptor" evidence="4">
    <location>
        <position position="251"/>
    </location>
</feature>
<dbReference type="InterPro" id="IPR036390">
    <property type="entry name" value="WH_DNA-bd_sf"/>
</dbReference>
<dbReference type="SUPFAM" id="SSF46785">
    <property type="entry name" value="Winged helix' DNA-binding domain"/>
    <property type="match status" value="1"/>
</dbReference>
<dbReference type="GO" id="GO:0008171">
    <property type="term" value="F:O-methyltransferase activity"/>
    <property type="evidence" value="ECO:0007669"/>
    <property type="project" value="InterPro"/>
</dbReference>
<dbReference type="Pfam" id="PF00891">
    <property type="entry name" value="Methyltransf_2"/>
    <property type="match status" value="1"/>
</dbReference>
<proteinExistence type="predicted"/>
<dbReference type="InterPro" id="IPR029063">
    <property type="entry name" value="SAM-dependent_MTases_sf"/>
</dbReference>
<organism evidence="6 7">
    <name type="scientific">Streptoalloteichus hindustanus</name>
    <dbReference type="NCBI Taxonomy" id="2017"/>
    <lineage>
        <taxon>Bacteria</taxon>
        <taxon>Bacillati</taxon>
        <taxon>Actinomycetota</taxon>
        <taxon>Actinomycetes</taxon>
        <taxon>Pseudonocardiales</taxon>
        <taxon>Pseudonocardiaceae</taxon>
        <taxon>Streptoalloteichus</taxon>
    </lineage>
</organism>
<evidence type="ECO:0000256" key="1">
    <source>
        <dbReference type="ARBA" id="ARBA00022603"/>
    </source>
</evidence>
<dbReference type="PANTHER" id="PTHR43712:SF2">
    <property type="entry name" value="O-METHYLTRANSFERASE CICE"/>
    <property type="match status" value="1"/>
</dbReference>
<keyword evidence="1 6" id="KW-0489">Methyltransferase</keyword>
<evidence type="ECO:0000259" key="5">
    <source>
        <dbReference type="Pfam" id="PF00891"/>
    </source>
</evidence>
<reference evidence="6 7" key="1">
    <citation type="submission" date="2016-11" db="EMBL/GenBank/DDBJ databases">
        <authorList>
            <person name="Jaros S."/>
            <person name="Januszkiewicz K."/>
            <person name="Wedrychowicz H."/>
        </authorList>
    </citation>
    <scope>NUCLEOTIDE SEQUENCE [LARGE SCALE GENOMIC DNA]</scope>
    <source>
        <strain evidence="6 7">DSM 44523</strain>
    </source>
</reference>
<keyword evidence="2 6" id="KW-0808">Transferase</keyword>
<dbReference type="SUPFAM" id="SSF53335">
    <property type="entry name" value="S-adenosyl-L-methionine-dependent methyltransferases"/>
    <property type="match status" value="1"/>
</dbReference>
<evidence type="ECO:0000256" key="2">
    <source>
        <dbReference type="ARBA" id="ARBA00022679"/>
    </source>
</evidence>
<dbReference type="InterPro" id="IPR036388">
    <property type="entry name" value="WH-like_DNA-bd_sf"/>
</dbReference>
<evidence type="ECO:0000313" key="6">
    <source>
        <dbReference type="EMBL" id="SHF84499.1"/>
    </source>
</evidence>
<dbReference type="Gene3D" id="3.40.50.150">
    <property type="entry name" value="Vaccinia Virus protein VP39"/>
    <property type="match status" value="1"/>
</dbReference>
<dbReference type="Gene3D" id="1.10.287.1350">
    <property type="match status" value="1"/>
</dbReference>
<dbReference type="STRING" id="2017.SAMN05444320_105204"/>
<dbReference type="InterPro" id="IPR016461">
    <property type="entry name" value="COMT-like"/>
</dbReference>
<dbReference type="EMBL" id="FQVN01000005">
    <property type="protein sequence ID" value="SHF84499.1"/>
    <property type="molecule type" value="Genomic_DNA"/>
</dbReference>
<dbReference type="CDD" id="cd02440">
    <property type="entry name" value="AdoMet_MTases"/>
    <property type="match status" value="1"/>
</dbReference>
<dbReference type="Gene3D" id="1.10.10.10">
    <property type="entry name" value="Winged helix-like DNA-binding domain superfamily/Winged helix DNA-binding domain"/>
    <property type="match status" value="1"/>
</dbReference>
<dbReference type="InterPro" id="IPR001077">
    <property type="entry name" value="COMT_C"/>
</dbReference>
<feature type="domain" description="O-methyltransferase C-terminal" evidence="5">
    <location>
        <begin position="116"/>
        <end position="324"/>
    </location>
</feature>
<evidence type="ECO:0000313" key="7">
    <source>
        <dbReference type="Proteomes" id="UP000184501"/>
    </source>
</evidence>
<dbReference type="AlphaFoldDB" id="A0A1M5EZ56"/>